<dbReference type="Gene3D" id="2.30.29.30">
    <property type="entry name" value="Pleckstrin-homology domain (PH domain)/Phosphotyrosine-binding domain (PTB)"/>
    <property type="match status" value="1"/>
</dbReference>
<dbReference type="InterPro" id="IPR000387">
    <property type="entry name" value="Tyr_Pase_dom"/>
</dbReference>
<dbReference type="CDD" id="cd14473">
    <property type="entry name" value="FERM_B-lobe"/>
    <property type="match status" value="1"/>
</dbReference>
<dbReference type="EC" id="3.1.3.48" evidence="4"/>
<dbReference type="InterPro" id="IPR029071">
    <property type="entry name" value="Ubiquitin-like_domsf"/>
</dbReference>
<dbReference type="InterPro" id="IPR019747">
    <property type="entry name" value="FERM_CS"/>
</dbReference>
<proteinExistence type="inferred from homology"/>
<dbReference type="SUPFAM" id="SSF47031">
    <property type="entry name" value="Second domain of FERM"/>
    <property type="match status" value="1"/>
</dbReference>
<dbReference type="SUPFAM" id="SSF52799">
    <property type="entry name" value="(Phosphotyrosine protein) phosphatases II"/>
    <property type="match status" value="1"/>
</dbReference>
<dbReference type="GO" id="GO:0009887">
    <property type="term" value="P:animal organ morphogenesis"/>
    <property type="evidence" value="ECO:0007669"/>
    <property type="project" value="UniProtKB-ARBA"/>
</dbReference>
<dbReference type="EMBL" id="OU963866">
    <property type="protein sequence ID" value="CAH0391127.1"/>
    <property type="molecule type" value="Genomic_DNA"/>
</dbReference>
<dbReference type="KEGG" id="btab:109030889"/>
<dbReference type="SMART" id="SM00194">
    <property type="entry name" value="PTPc"/>
    <property type="match status" value="1"/>
</dbReference>
<evidence type="ECO:0000256" key="1">
    <source>
        <dbReference type="ARBA" id="ARBA00004245"/>
    </source>
</evidence>
<dbReference type="Pfam" id="PF08736">
    <property type="entry name" value="FA"/>
    <property type="match status" value="1"/>
</dbReference>
<evidence type="ECO:0000256" key="3">
    <source>
        <dbReference type="ARBA" id="ARBA00009649"/>
    </source>
</evidence>
<dbReference type="GO" id="GO:0070161">
    <property type="term" value="C:anchoring junction"/>
    <property type="evidence" value="ECO:0007669"/>
    <property type="project" value="UniProtKB-SubCell"/>
</dbReference>
<dbReference type="Gene3D" id="1.20.80.10">
    <property type="match status" value="1"/>
</dbReference>
<dbReference type="Gene3D" id="2.30.42.10">
    <property type="match status" value="1"/>
</dbReference>
<dbReference type="FunFam" id="3.10.20.90:FF:000039">
    <property type="entry name" value="Tyrosine-protein phosphatase non-receptor type"/>
    <property type="match status" value="1"/>
</dbReference>
<dbReference type="PRINTS" id="PR00935">
    <property type="entry name" value="BAND41"/>
</dbReference>
<dbReference type="SUPFAM" id="SSF50156">
    <property type="entry name" value="PDZ domain-like"/>
    <property type="match status" value="1"/>
</dbReference>
<dbReference type="Gene3D" id="3.10.20.90">
    <property type="entry name" value="Phosphatidylinositol 3-kinase Catalytic Subunit, Chain A, domain 1"/>
    <property type="match status" value="1"/>
</dbReference>
<dbReference type="SMART" id="SM01196">
    <property type="entry name" value="FERM_C"/>
    <property type="match status" value="1"/>
</dbReference>
<comment type="subcellular location">
    <subcellularLocation>
        <location evidence="2">Cell junction</location>
    </subcellularLocation>
    <subcellularLocation>
        <location evidence="1">Cytoplasm</location>
        <location evidence="1">Cytoskeleton</location>
    </subcellularLocation>
</comment>
<dbReference type="PROSITE" id="PS50106">
    <property type="entry name" value="PDZ"/>
    <property type="match status" value="1"/>
</dbReference>
<dbReference type="PROSITE" id="PS00661">
    <property type="entry name" value="FERM_2"/>
    <property type="match status" value="1"/>
</dbReference>
<dbReference type="InterPro" id="IPR018980">
    <property type="entry name" value="FERM_PH-like_C"/>
</dbReference>
<keyword evidence="8" id="KW-0965">Cell junction</keyword>
<evidence type="ECO:0000256" key="5">
    <source>
        <dbReference type="ARBA" id="ARBA00022490"/>
    </source>
</evidence>
<evidence type="ECO:0000256" key="9">
    <source>
        <dbReference type="ARBA" id="ARBA00023212"/>
    </source>
</evidence>
<dbReference type="Pfam" id="PF00595">
    <property type="entry name" value="PDZ"/>
    <property type="match status" value="1"/>
</dbReference>
<dbReference type="PROSITE" id="PS00383">
    <property type="entry name" value="TYR_PHOSPHATASE_1"/>
    <property type="match status" value="1"/>
</dbReference>
<keyword evidence="6" id="KW-0378">Hydrolase</keyword>
<dbReference type="PANTHER" id="PTHR45706">
    <property type="entry name" value="TYROSINE-PROTEIN PHOSPHATASE"/>
    <property type="match status" value="1"/>
</dbReference>
<keyword evidence="5" id="KW-0963">Cytoplasm</keyword>
<evidence type="ECO:0000256" key="2">
    <source>
        <dbReference type="ARBA" id="ARBA00004282"/>
    </source>
</evidence>
<dbReference type="SUPFAM" id="SSF50729">
    <property type="entry name" value="PH domain-like"/>
    <property type="match status" value="1"/>
</dbReference>
<comment type="similarity">
    <text evidence="3">Belongs to the protein-tyrosine phosphatase family. Non-receptor class subfamily.</text>
</comment>
<evidence type="ECO:0000256" key="10">
    <source>
        <dbReference type="SAM" id="MobiDB-lite"/>
    </source>
</evidence>
<dbReference type="CDD" id="cd06706">
    <property type="entry name" value="PDZ_PTPN3-4-like"/>
    <property type="match status" value="1"/>
</dbReference>
<dbReference type="InterPro" id="IPR016130">
    <property type="entry name" value="Tyr_Pase_AS"/>
</dbReference>
<dbReference type="Pfam" id="PF09380">
    <property type="entry name" value="FERM_C"/>
    <property type="match status" value="1"/>
</dbReference>
<name>A0A9P0AH92_BEMTA</name>
<dbReference type="FunFam" id="2.30.29.30:FF:000002">
    <property type="entry name" value="Band 4.1-like protein 5 isoform 1"/>
    <property type="match status" value="1"/>
</dbReference>
<feature type="domain" description="Tyrosine-protein phosphatase" evidence="11">
    <location>
        <begin position="630"/>
        <end position="892"/>
    </location>
</feature>
<reference evidence="15" key="1">
    <citation type="submission" date="2021-12" db="EMBL/GenBank/DDBJ databases">
        <authorList>
            <person name="King R."/>
        </authorList>
    </citation>
    <scope>NUCLEOTIDE SEQUENCE</scope>
</reference>
<dbReference type="Pfam" id="PF00373">
    <property type="entry name" value="FERM_M"/>
    <property type="match status" value="1"/>
</dbReference>
<dbReference type="InterPro" id="IPR014352">
    <property type="entry name" value="FERM/acyl-CoA-bd_prot_sf"/>
</dbReference>
<dbReference type="InterPro" id="IPR011993">
    <property type="entry name" value="PH-like_dom_sf"/>
</dbReference>
<feature type="domain" description="FERM" evidence="13">
    <location>
        <begin position="35"/>
        <end position="322"/>
    </location>
</feature>
<dbReference type="InterPro" id="IPR014847">
    <property type="entry name" value="FA"/>
</dbReference>
<dbReference type="Pfam" id="PF00102">
    <property type="entry name" value="Y_phosphatase"/>
    <property type="match status" value="1"/>
</dbReference>
<dbReference type="Proteomes" id="UP001152759">
    <property type="component" value="Chromosome 5"/>
</dbReference>
<evidence type="ECO:0000256" key="4">
    <source>
        <dbReference type="ARBA" id="ARBA00013064"/>
    </source>
</evidence>
<keyword evidence="7" id="KW-0904">Protein phosphatase</keyword>
<dbReference type="InterPro" id="IPR019749">
    <property type="entry name" value="Band_41_domain"/>
</dbReference>
<dbReference type="Gene3D" id="3.90.190.10">
    <property type="entry name" value="Protein tyrosine phosphatase superfamily"/>
    <property type="match status" value="1"/>
</dbReference>
<dbReference type="InterPro" id="IPR003595">
    <property type="entry name" value="Tyr_Pase_cat"/>
</dbReference>
<protein>
    <recommendedName>
        <fullName evidence="4">protein-tyrosine-phosphatase</fullName>
        <ecNumber evidence="4">3.1.3.48</ecNumber>
    </recommendedName>
</protein>
<evidence type="ECO:0000256" key="8">
    <source>
        <dbReference type="ARBA" id="ARBA00022949"/>
    </source>
</evidence>
<evidence type="ECO:0000259" key="11">
    <source>
        <dbReference type="PROSITE" id="PS50055"/>
    </source>
</evidence>
<dbReference type="GO" id="GO:0048666">
    <property type="term" value="P:neuron development"/>
    <property type="evidence" value="ECO:0007669"/>
    <property type="project" value="UniProtKB-ARBA"/>
</dbReference>
<dbReference type="InterPro" id="IPR041783">
    <property type="entry name" value="PTPN3/4_FERM_C"/>
</dbReference>
<dbReference type="GO" id="GO:0005856">
    <property type="term" value="C:cytoskeleton"/>
    <property type="evidence" value="ECO:0007669"/>
    <property type="project" value="UniProtKB-SubCell"/>
</dbReference>
<dbReference type="SMART" id="SM01195">
    <property type="entry name" value="FA"/>
    <property type="match status" value="1"/>
</dbReference>
<dbReference type="GO" id="GO:0004725">
    <property type="term" value="F:protein tyrosine phosphatase activity"/>
    <property type="evidence" value="ECO:0007669"/>
    <property type="project" value="UniProtKB-EC"/>
</dbReference>
<dbReference type="PROSITE" id="PS50055">
    <property type="entry name" value="TYR_PHOSPHATASE_PTP"/>
    <property type="match status" value="1"/>
</dbReference>
<accession>A0A9P0AH92</accession>
<dbReference type="InterPro" id="IPR001478">
    <property type="entry name" value="PDZ"/>
</dbReference>
<gene>
    <name evidence="15" type="ORF">BEMITA_LOCUS9775</name>
</gene>
<dbReference type="InterPro" id="IPR035963">
    <property type="entry name" value="FERM_2"/>
</dbReference>
<keyword evidence="16" id="KW-1185">Reference proteome</keyword>
<dbReference type="FunFam" id="1.20.80.10:FF:000003">
    <property type="entry name" value="Tyrosine-protein phosphatase non-receptor type 4"/>
    <property type="match status" value="1"/>
</dbReference>
<dbReference type="InterPro" id="IPR000242">
    <property type="entry name" value="PTP_cat"/>
</dbReference>
<evidence type="ECO:0000259" key="13">
    <source>
        <dbReference type="PROSITE" id="PS50057"/>
    </source>
</evidence>
<sequence>MIESVSRRAFGSSRGTYNVRASELAHDNRKRLKTISCSVVFLDDTQHTFQVEKRAKGNVLLNAVYQHLELIEKDYFGLQYCENGAIPSVSNPDNVRWLDPTKPVKKQLRGGSFYFRVKFYVSDPSKLQEEYTRYHLYLQVRKDIMQGRLVVPPNTACLLASYTVQSELGDYHPDEHAPGYLSEMALIPNQTEDMEHKICELHKLHKGQTPADAEFNFLDHAKRLDMYGLDLHKAKDQSGKELQLGVTSTGLVVFQNSVKINTFSWCKIVKISFKQKQFFVQLKREPSENYDTLLGFNLESYRSAKQLWRSCVEHHTFFRLHSPQPRSKNRFLPPPFPLVGSRFSYSGRTEYQTIEEGKSRGLERSFIRSRSKSSTSRLRQSMSAVVEEKPKQLILSRTPRPYDNKVTSLGAREPRRAWGDTPSPLPQGSDDEGGFLERTLTEERQTAFSPHLPNRTALTFVDDDTVDLITDRMYMDSSEPNYCDTHEDNFVVIRILPDEQGRFGFNVKGGSDLNMPILVSRVAPNTPADKCYPKLNEGDQVIMINEIDISNMSHEQVVNLIRASRDTSIGELVLTVKPNSVYEAGGHDVVEEPPYQYVPDPSLGIVSINGHNALEQSMLLLADGLASGALVTQFERLYRRKSGLTMNVARKNENVNKNRYRDILPYDATRVILSEFEEDDYINGNYINMEIPGSGIINRYIATQGPLSSTIGDFWRMVSKVGSGLVVMLTPLTERGRVKCHRYWPPLGESLSLPPTSLVVTTTKEQSTDDGSCVFREFKLKDLQTEEERDISHMQYLSWPDHGVPGDVVRFLSFTAEVRALRAGMVEPAIVHCSAGIGRTGVLILMETAMCLVEANQPVYPLDIVRQMRDQRAMMVQTPNQYRFVCGCVHHAYVEGIVKPLPEFCQ</sequence>
<dbReference type="PROSITE" id="PS50056">
    <property type="entry name" value="TYR_PHOSPHATASE_2"/>
    <property type="match status" value="1"/>
</dbReference>
<dbReference type="GO" id="GO:0071944">
    <property type="term" value="C:cell periphery"/>
    <property type="evidence" value="ECO:0007669"/>
    <property type="project" value="UniProtKB-ARBA"/>
</dbReference>
<dbReference type="InterPro" id="IPR019748">
    <property type="entry name" value="FERM_central"/>
</dbReference>
<dbReference type="InterPro" id="IPR018979">
    <property type="entry name" value="FERM_N"/>
</dbReference>
<feature type="domain" description="Tyrosine specific protein phosphatases" evidence="12">
    <location>
        <begin position="812"/>
        <end position="883"/>
    </location>
</feature>
<evidence type="ECO:0000313" key="16">
    <source>
        <dbReference type="Proteomes" id="UP001152759"/>
    </source>
</evidence>
<dbReference type="InterPro" id="IPR029021">
    <property type="entry name" value="Prot-tyrosine_phosphatase-like"/>
</dbReference>
<evidence type="ECO:0000259" key="14">
    <source>
        <dbReference type="PROSITE" id="PS50106"/>
    </source>
</evidence>
<dbReference type="CDD" id="cd17100">
    <property type="entry name" value="FERM_F1_PTPN3_like"/>
    <property type="match status" value="1"/>
</dbReference>
<dbReference type="SMART" id="SM00295">
    <property type="entry name" value="B41"/>
    <property type="match status" value="1"/>
</dbReference>
<dbReference type="CDD" id="cd14541">
    <property type="entry name" value="PTPc-N3_4"/>
    <property type="match status" value="1"/>
</dbReference>
<keyword evidence="9" id="KW-0206">Cytoskeleton</keyword>
<dbReference type="PRINTS" id="PR00700">
    <property type="entry name" value="PRTYPHPHTASE"/>
</dbReference>
<dbReference type="SMART" id="SM00404">
    <property type="entry name" value="PTPc_motif"/>
    <property type="match status" value="1"/>
</dbReference>
<dbReference type="InterPro" id="IPR000299">
    <property type="entry name" value="FERM_domain"/>
</dbReference>
<dbReference type="Pfam" id="PF09379">
    <property type="entry name" value="FERM_N"/>
    <property type="match status" value="1"/>
</dbReference>
<dbReference type="PROSITE" id="PS50057">
    <property type="entry name" value="FERM_3"/>
    <property type="match status" value="1"/>
</dbReference>
<dbReference type="CDD" id="cd13189">
    <property type="entry name" value="FERM_C_PTPN4_PTPN3_like"/>
    <property type="match status" value="1"/>
</dbReference>
<feature type="domain" description="PDZ" evidence="14">
    <location>
        <begin position="492"/>
        <end position="564"/>
    </location>
</feature>
<dbReference type="SUPFAM" id="SSF54236">
    <property type="entry name" value="Ubiquitin-like"/>
    <property type="match status" value="1"/>
</dbReference>
<organism evidence="15 16">
    <name type="scientific">Bemisia tabaci</name>
    <name type="common">Sweetpotato whitefly</name>
    <name type="synonym">Aleurodes tabaci</name>
    <dbReference type="NCBI Taxonomy" id="7038"/>
    <lineage>
        <taxon>Eukaryota</taxon>
        <taxon>Metazoa</taxon>
        <taxon>Ecdysozoa</taxon>
        <taxon>Arthropoda</taxon>
        <taxon>Hexapoda</taxon>
        <taxon>Insecta</taxon>
        <taxon>Pterygota</taxon>
        <taxon>Neoptera</taxon>
        <taxon>Paraneoptera</taxon>
        <taxon>Hemiptera</taxon>
        <taxon>Sternorrhyncha</taxon>
        <taxon>Aleyrodoidea</taxon>
        <taxon>Aleyrodidae</taxon>
        <taxon>Aleyrodinae</taxon>
        <taxon>Bemisia</taxon>
    </lineage>
</organism>
<evidence type="ECO:0000256" key="7">
    <source>
        <dbReference type="ARBA" id="ARBA00022912"/>
    </source>
</evidence>
<dbReference type="GO" id="GO:0016020">
    <property type="term" value="C:membrane"/>
    <property type="evidence" value="ECO:0007669"/>
    <property type="project" value="UniProtKB-ARBA"/>
</dbReference>
<dbReference type="AlphaFoldDB" id="A0A9P0AH92"/>
<dbReference type="InterPro" id="IPR036034">
    <property type="entry name" value="PDZ_sf"/>
</dbReference>
<dbReference type="PANTHER" id="PTHR45706:SF4">
    <property type="entry name" value="TYROSINE-PROTEIN PHOSPHATASE"/>
    <property type="match status" value="1"/>
</dbReference>
<evidence type="ECO:0000259" key="12">
    <source>
        <dbReference type="PROSITE" id="PS50056"/>
    </source>
</evidence>
<evidence type="ECO:0000313" key="15">
    <source>
        <dbReference type="EMBL" id="CAH0391127.1"/>
    </source>
</evidence>
<dbReference type="SMART" id="SM00228">
    <property type="entry name" value="PDZ"/>
    <property type="match status" value="1"/>
</dbReference>
<feature type="region of interest" description="Disordered" evidence="10">
    <location>
        <begin position="400"/>
        <end position="434"/>
    </location>
</feature>
<dbReference type="PROSITE" id="PS00660">
    <property type="entry name" value="FERM_1"/>
    <property type="match status" value="1"/>
</dbReference>
<evidence type="ECO:0000256" key="6">
    <source>
        <dbReference type="ARBA" id="ARBA00022801"/>
    </source>
</evidence>